<gene>
    <name evidence="2" type="ORF">N7482_006819</name>
</gene>
<comment type="caution">
    <text evidence="2">The sequence shown here is derived from an EMBL/GenBank/DDBJ whole genome shotgun (WGS) entry which is preliminary data.</text>
</comment>
<dbReference type="OrthoDB" id="5229017at2759"/>
<protein>
    <submittedName>
        <fullName evidence="2">Uncharacterized protein</fullName>
    </submittedName>
</protein>
<evidence type="ECO:0000313" key="2">
    <source>
        <dbReference type="EMBL" id="KAJ5159815.1"/>
    </source>
</evidence>
<keyword evidence="3" id="KW-1185">Reference proteome</keyword>
<dbReference type="Proteomes" id="UP001149163">
    <property type="component" value="Unassembled WGS sequence"/>
</dbReference>
<dbReference type="RefSeq" id="XP_056541373.1">
    <property type="nucleotide sequence ID" value="XM_056688944.1"/>
</dbReference>
<reference evidence="2" key="1">
    <citation type="submission" date="2022-11" db="EMBL/GenBank/DDBJ databases">
        <authorList>
            <person name="Petersen C."/>
        </authorList>
    </citation>
    <scope>NUCLEOTIDE SEQUENCE</scope>
    <source>
        <strain evidence="2">IBT 26290</strain>
    </source>
</reference>
<dbReference type="GeneID" id="81428120"/>
<feature type="region of interest" description="Disordered" evidence="1">
    <location>
        <begin position="123"/>
        <end position="152"/>
    </location>
</feature>
<evidence type="ECO:0000313" key="3">
    <source>
        <dbReference type="Proteomes" id="UP001149163"/>
    </source>
</evidence>
<dbReference type="AlphaFoldDB" id="A0A9W9LJA9"/>
<dbReference type="EMBL" id="JAPQKN010000004">
    <property type="protein sequence ID" value="KAJ5159815.1"/>
    <property type="molecule type" value="Genomic_DNA"/>
</dbReference>
<sequence>MEVEYFGDDERDQGMHDAASMSDQFELELETEDQQYGTLKFMEYTDMASENPYHAAPEFMECHNTFNENLFCHSLFGEPGPALSDDAYGQHSAEVSPHAPNMFPDLSPKSLGRDIESCFPSTEAHLPLMPDSRNMRPKSDVTHRQPPEPCDESSLLESQIISFLQSKCGRSLNQPAEHVENTLNIDTLNIGSDSGSDSDSSKLHPEPHKQKILWGETGLLGIEQGIPTPKSAQSKSGLIRDLGKRLKNQLAEIVEESNKSIKIKHSPASSPVFPGSSHASPITSLDSVTQAKLYSELEVMICNTANDFILRQYYDGRVSQHSIDKVNAFWASKNRPRVTEFRFDQATQRELIQANRRSMEFTDESVRYPIRVQCNLHNWKVIAQEMSIRTFCLPDSAIRKHLYDLRLIINMMNPSFATLRSLHDLTFWAQDQMLDKLDTVRRQSEARSKMSS</sequence>
<accession>A0A9W9LJA9</accession>
<reference evidence="2" key="2">
    <citation type="journal article" date="2023" name="IMA Fungus">
        <title>Comparative genomic study of the Penicillium genus elucidates a diverse pangenome and 15 lateral gene transfer events.</title>
        <authorList>
            <person name="Petersen C."/>
            <person name="Sorensen T."/>
            <person name="Nielsen M.R."/>
            <person name="Sondergaard T.E."/>
            <person name="Sorensen J.L."/>
            <person name="Fitzpatrick D.A."/>
            <person name="Frisvad J.C."/>
            <person name="Nielsen K.L."/>
        </authorList>
    </citation>
    <scope>NUCLEOTIDE SEQUENCE</scope>
    <source>
        <strain evidence="2">IBT 26290</strain>
    </source>
</reference>
<organism evidence="2 3">
    <name type="scientific">Penicillium canariense</name>
    <dbReference type="NCBI Taxonomy" id="189055"/>
    <lineage>
        <taxon>Eukaryota</taxon>
        <taxon>Fungi</taxon>
        <taxon>Dikarya</taxon>
        <taxon>Ascomycota</taxon>
        <taxon>Pezizomycotina</taxon>
        <taxon>Eurotiomycetes</taxon>
        <taxon>Eurotiomycetidae</taxon>
        <taxon>Eurotiales</taxon>
        <taxon>Aspergillaceae</taxon>
        <taxon>Penicillium</taxon>
    </lineage>
</organism>
<feature type="compositionally biased region" description="Basic and acidic residues" evidence="1">
    <location>
        <begin position="133"/>
        <end position="146"/>
    </location>
</feature>
<evidence type="ECO:0000256" key="1">
    <source>
        <dbReference type="SAM" id="MobiDB-lite"/>
    </source>
</evidence>
<proteinExistence type="predicted"/>
<name>A0A9W9LJA9_9EURO</name>